<organism evidence="1 2">
    <name type="scientific">Saltatorellus ferox</name>
    <dbReference type="NCBI Taxonomy" id="2528018"/>
    <lineage>
        <taxon>Bacteria</taxon>
        <taxon>Pseudomonadati</taxon>
        <taxon>Planctomycetota</taxon>
        <taxon>Planctomycetia</taxon>
        <taxon>Planctomycetia incertae sedis</taxon>
        <taxon>Saltatorellus</taxon>
    </lineage>
</organism>
<evidence type="ECO:0000313" key="2">
    <source>
        <dbReference type="Proteomes" id="UP000320390"/>
    </source>
</evidence>
<dbReference type="EMBL" id="CP036434">
    <property type="protein sequence ID" value="QDV08362.1"/>
    <property type="molecule type" value="Genomic_DNA"/>
</dbReference>
<sequence length="693" mass="75571">MALTIPFDSVVHRRIDRPPSRPTGSRLGWAFGWAVLLLAASCGRDPQRVEGFLELVDVLPRRASGSSLEPIRLNDDLRLVFSEALDPSTVTSDSVQLWNKATGRRAVGRWLIEGRELIFQPRGPLRADLRDGGFEPGAEYVLMLGGFPELSGPRSFERRGLRYPIRHEFQVVAPGSATSSAAGDGADGAPMLRDASPDQAARVELRPGDDGKSGGRPLPWNQPLILACAEPLDPRWFRPEDFEVREHRYRRGLELNLPAVSGETPRIVGVRSIELVRNEDEDVKDPAVGVAAILKVTFEDNLPLSDGSTGLFELDLKRGARPGGGILDFSGKPAFRTPIQFFAARQDAYLPERRGSYDFEFLSAEDFTPLLDTSSDGTALWSDTGRLEVRYPRAAGDGSDGRQVLGSRFDGADLHATRLTIPEGTEVTLGAPGLVVLRSQGRIDIEGVLRRKLPEGEEPVPMWNPAAVLSSARTSSLSDWLEEAARQDSAWTVIIAGGDLVVRGRIAVDTPLLLVAGGMIRGSVVPGAARNQVWLLGEGGFASMPVDSDNSAFANWSPPLVIDEPLHNQLVVPLTFVALSSEVPKEVAPRNWDAPQVLGSRGPGGTFRVQFLKPDRPLPGGARRSGEEWLQSAVRHPEPKGVLLEGGEVDVEGGRVRMRIELQLLPPAVPRNPGPWIPPFVDRVRLFWTPDPR</sequence>
<dbReference type="OrthoDB" id="5170138at2"/>
<protein>
    <submittedName>
        <fullName evidence="1">Uncharacterized protein</fullName>
    </submittedName>
</protein>
<dbReference type="AlphaFoldDB" id="A0A518EW94"/>
<dbReference type="RefSeq" id="WP_145200881.1">
    <property type="nucleotide sequence ID" value="NZ_CP036434.1"/>
</dbReference>
<dbReference type="Proteomes" id="UP000320390">
    <property type="component" value="Chromosome"/>
</dbReference>
<evidence type="ECO:0000313" key="1">
    <source>
        <dbReference type="EMBL" id="QDV08362.1"/>
    </source>
</evidence>
<gene>
    <name evidence="1" type="ORF">Poly30_39000</name>
</gene>
<name>A0A518EW94_9BACT</name>
<keyword evidence="2" id="KW-1185">Reference proteome</keyword>
<proteinExistence type="predicted"/>
<reference evidence="1 2" key="1">
    <citation type="submission" date="2019-02" db="EMBL/GenBank/DDBJ databases">
        <title>Deep-cultivation of Planctomycetes and their phenomic and genomic characterization uncovers novel biology.</title>
        <authorList>
            <person name="Wiegand S."/>
            <person name="Jogler M."/>
            <person name="Boedeker C."/>
            <person name="Pinto D."/>
            <person name="Vollmers J."/>
            <person name="Rivas-Marin E."/>
            <person name="Kohn T."/>
            <person name="Peeters S.H."/>
            <person name="Heuer A."/>
            <person name="Rast P."/>
            <person name="Oberbeckmann S."/>
            <person name="Bunk B."/>
            <person name="Jeske O."/>
            <person name="Meyerdierks A."/>
            <person name="Storesund J.E."/>
            <person name="Kallscheuer N."/>
            <person name="Luecker S."/>
            <person name="Lage O.M."/>
            <person name="Pohl T."/>
            <person name="Merkel B.J."/>
            <person name="Hornburger P."/>
            <person name="Mueller R.-W."/>
            <person name="Bruemmer F."/>
            <person name="Labrenz M."/>
            <person name="Spormann A.M."/>
            <person name="Op den Camp H."/>
            <person name="Overmann J."/>
            <person name="Amann R."/>
            <person name="Jetten M.S.M."/>
            <person name="Mascher T."/>
            <person name="Medema M.H."/>
            <person name="Devos D.P."/>
            <person name="Kaster A.-K."/>
            <person name="Ovreas L."/>
            <person name="Rohde M."/>
            <person name="Galperin M.Y."/>
            <person name="Jogler C."/>
        </authorList>
    </citation>
    <scope>NUCLEOTIDE SEQUENCE [LARGE SCALE GENOMIC DNA]</scope>
    <source>
        <strain evidence="1 2">Poly30</strain>
    </source>
</reference>
<accession>A0A518EW94</accession>